<dbReference type="NCBIfam" id="TIGR04183">
    <property type="entry name" value="Por_Secre_tail"/>
    <property type="match status" value="1"/>
</dbReference>
<dbReference type="Pfam" id="PF17164">
    <property type="entry name" value="DUF5122"/>
    <property type="match status" value="2"/>
</dbReference>
<proteinExistence type="predicted"/>
<dbReference type="Proteomes" id="UP000831785">
    <property type="component" value="Chromosome"/>
</dbReference>
<dbReference type="NCBIfam" id="TIGR02608">
    <property type="entry name" value="delta_60_rpt"/>
    <property type="match status" value="5"/>
</dbReference>
<protein>
    <submittedName>
        <fullName evidence="2">T9SS type A sorting domain-containing protein</fullName>
    </submittedName>
</protein>
<gene>
    <name evidence="2" type="ORF">MUN80_07365</name>
</gene>
<sequence>MTSLALLSGGKLLVAGENNKMFGLAQLTATGQPDLTFGTAGTATTSFTSNSPSFTVQSAQATAPLVQPDGKILVGGQLATMLTTPPISGPRRKACARFQPDGALDNTFGTSGRLLNDANTGSLSTYVNALALQADGKFFSVNYRLNVGGNSEITTIERISAAGTYDNSFVHNYPMTGNETSNTTAGSSKIAYTALVDNAGRLLTAGEHFVSNQNYVGPNGAAIVRYLGTGQPDPAFGTNGITILDRSAGGLRIAWKKMLLQADNKIVVAGLERNDSIAIARFTADGVLDTSFGKKGLLKAATGSTSNAVLGLNLLPTGETLVGLRTATNDCRIFRFSATTPTFTASTISLAGFSPAAMVLQPNGRVIVAGTQTDGSGNKSFGVAGLAYSPTLSSRTPLASSFSLYPNPATQTLTLHLSGLPETQFLKLQVFDLLGREVLTLPATRIVAGEVPIPLQAVRSGSYTLRIQGPDFTVTKQFVRAE</sequence>
<evidence type="ECO:0000313" key="3">
    <source>
        <dbReference type="Proteomes" id="UP000831785"/>
    </source>
</evidence>
<evidence type="ECO:0000313" key="2">
    <source>
        <dbReference type="EMBL" id="UOQ54572.1"/>
    </source>
</evidence>
<dbReference type="InterPro" id="IPR013431">
    <property type="entry name" value="Delta_60_rpt"/>
</dbReference>
<reference evidence="2 3" key="1">
    <citation type="submission" date="2022-04" db="EMBL/GenBank/DDBJ databases">
        <title>Hymenobacter sp. isolated from the air.</title>
        <authorList>
            <person name="Won M."/>
            <person name="Lee C.-M."/>
            <person name="Woen H.-Y."/>
            <person name="Kwon S.-W."/>
        </authorList>
    </citation>
    <scope>NUCLEOTIDE SEQUENCE [LARGE SCALE GENOMIC DNA]</scope>
    <source>
        <strain evidence="3">5116 S-27</strain>
    </source>
</reference>
<name>A0ABY4FF28_9BACT</name>
<dbReference type="RefSeq" id="WP_244721698.1">
    <property type="nucleotide sequence ID" value="NZ_CP095049.1"/>
</dbReference>
<organism evidence="2 3">
    <name type="scientific">Hymenobacter cellulosivorans</name>
    <dbReference type="NCBI Taxonomy" id="2932249"/>
    <lineage>
        <taxon>Bacteria</taxon>
        <taxon>Pseudomonadati</taxon>
        <taxon>Bacteroidota</taxon>
        <taxon>Cytophagia</taxon>
        <taxon>Cytophagales</taxon>
        <taxon>Hymenobacteraceae</taxon>
        <taxon>Hymenobacter</taxon>
    </lineage>
</organism>
<keyword evidence="3" id="KW-1185">Reference proteome</keyword>
<feature type="domain" description="Secretion system C-terminal sorting" evidence="1">
    <location>
        <begin position="404"/>
        <end position="478"/>
    </location>
</feature>
<dbReference type="SUPFAM" id="SSF63829">
    <property type="entry name" value="Calcium-dependent phosphotriesterase"/>
    <property type="match status" value="1"/>
</dbReference>
<dbReference type="Gene3D" id="2.80.10.50">
    <property type="match status" value="2"/>
</dbReference>
<dbReference type="EMBL" id="CP095049">
    <property type="protein sequence ID" value="UOQ54572.1"/>
    <property type="molecule type" value="Genomic_DNA"/>
</dbReference>
<evidence type="ECO:0000259" key="1">
    <source>
        <dbReference type="Pfam" id="PF18962"/>
    </source>
</evidence>
<accession>A0ABY4FF28</accession>
<dbReference type="Pfam" id="PF18962">
    <property type="entry name" value="Por_Secre_tail"/>
    <property type="match status" value="1"/>
</dbReference>
<dbReference type="InterPro" id="IPR026444">
    <property type="entry name" value="Secre_tail"/>
</dbReference>